<dbReference type="SUPFAM" id="SSF52540">
    <property type="entry name" value="P-loop containing nucleoside triphosphate hydrolases"/>
    <property type="match status" value="1"/>
</dbReference>
<dbReference type="AlphaFoldDB" id="A0A6J4TFD9"/>
<dbReference type="PANTHER" id="PTHR11070:SF23">
    <property type="entry name" value="RECBCD ENZYME SUBUNIT RECB"/>
    <property type="match status" value="1"/>
</dbReference>
<keyword evidence="5 14" id="KW-0347">Helicase</keyword>
<dbReference type="Pfam" id="PF00580">
    <property type="entry name" value="UvrD-helicase"/>
    <property type="match status" value="1"/>
</dbReference>
<feature type="domain" description="UvrD-like helicase ATP-binding" evidence="16">
    <location>
        <begin position="16"/>
        <end position="416"/>
    </location>
</feature>
<keyword evidence="7 14" id="KW-0067">ATP-binding</keyword>
<evidence type="ECO:0000256" key="2">
    <source>
        <dbReference type="ARBA" id="ARBA00022741"/>
    </source>
</evidence>
<evidence type="ECO:0000256" key="7">
    <source>
        <dbReference type="ARBA" id="ARBA00022840"/>
    </source>
</evidence>
<reference evidence="18" key="1">
    <citation type="submission" date="2020-02" db="EMBL/GenBank/DDBJ databases">
        <authorList>
            <person name="Meier V. D."/>
        </authorList>
    </citation>
    <scope>NUCLEOTIDE SEQUENCE</scope>
    <source>
        <strain evidence="18">AVDCRST_MAG67</strain>
    </source>
</reference>
<keyword evidence="2 14" id="KW-0547">Nucleotide-binding</keyword>
<dbReference type="EMBL" id="CADCVQ010000144">
    <property type="protein sequence ID" value="CAA9521229.1"/>
    <property type="molecule type" value="Genomic_DNA"/>
</dbReference>
<dbReference type="Pfam" id="PF13361">
    <property type="entry name" value="UvrD_C"/>
    <property type="match status" value="2"/>
</dbReference>
<protein>
    <recommendedName>
        <fullName evidence="12">DNA 3'-5' helicase</fullName>
        <ecNumber evidence="12">5.6.2.4</ecNumber>
    </recommendedName>
</protein>
<evidence type="ECO:0000256" key="14">
    <source>
        <dbReference type="PROSITE-ProRule" id="PRU00560"/>
    </source>
</evidence>
<evidence type="ECO:0000256" key="5">
    <source>
        <dbReference type="ARBA" id="ARBA00022806"/>
    </source>
</evidence>
<dbReference type="InterPro" id="IPR027417">
    <property type="entry name" value="P-loop_NTPase"/>
</dbReference>
<dbReference type="PANTHER" id="PTHR11070">
    <property type="entry name" value="UVRD / RECB / PCRA DNA HELICASE FAMILY MEMBER"/>
    <property type="match status" value="1"/>
</dbReference>
<keyword evidence="6" id="KW-0269">Exonuclease</keyword>
<dbReference type="EC" id="5.6.2.4" evidence="12"/>
<dbReference type="GO" id="GO:0003677">
    <property type="term" value="F:DNA binding"/>
    <property type="evidence" value="ECO:0007669"/>
    <property type="project" value="UniProtKB-KW"/>
</dbReference>
<evidence type="ECO:0000256" key="15">
    <source>
        <dbReference type="SAM" id="MobiDB-lite"/>
    </source>
</evidence>
<feature type="compositionally biased region" description="Basic and acidic residues" evidence="15">
    <location>
        <begin position="888"/>
        <end position="898"/>
    </location>
</feature>
<dbReference type="Pfam" id="PF12705">
    <property type="entry name" value="PDDEXK_1"/>
    <property type="match status" value="1"/>
</dbReference>
<name>A0A6J4TFD9_9ACTN</name>
<evidence type="ECO:0000256" key="13">
    <source>
        <dbReference type="ARBA" id="ARBA00048988"/>
    </source>
</evidence>
<dbReference type="Gene3D" id="1.10.486.10">
    <property type="entry name" value="PCRA, domain 4"/>
    <property type="match status" value="1"/>
</dbReference>
<accession>A0A6J4TFD9</accession>
<keyword evidence="1" id="KW-0540">Nuclease</keyword>
<dbReference type="GO" id="GO:0004527">
    <property type="term" value="F:exonuclease activity"/>
    <property type="evidence" value="ECO:0007669"/>
    <property type="project" value="UniProtKB-KW"/>
</dbReference>
<dbReference type="GO" id="GO:0005524">
    <property type="term" value="F:ATP binding"/>
    <property type="evidence" value="ECO:0007669"/>
    <property type="project" value="UniProtKB-UniRule"/>
</dbReference>
<evidence type="ECO:0000256" key="4">
    <source>
        <dbReference type="ARBA" id="ARBA00022801"/>
    </source>
</evidence>
<dbReference type="Gene3D" id="3.40.50.300">
    <property type="entry name" value="P-loop containing nucleotide triphosphate hydrolases"/>
    <property type="match status" value="4"/>
</dbReference>
<keyword evidence="3" id="KW-0227">DNA damage</keyword>
<feature type="binding site" evidence="14">
    <location>
        <begin position="37"/>
        <end position="44"/>
    </location>
    <ligand>
        <name>ATP</name>
        <dbReference type="ChEBI" id="CHEBI:30616"/>
    </ligand>
</feature>
<gene>
    <name evidence="18" type="ORF">AVDCRST_MAG67-3384</name>
</gene>
<evidence type="ECO:0000313" key="18">
    <source>
        <dbReference type="EMBL" id="CAA9521229.1"/>
    </source>
</evidence>
<comment type="catalytic activity">
    <reaction evidence="11">
        <text>Couples ATP hydrolysis with the unwinding of duplex DNA by translocating in the 3'-5' direction.</text>
        <dbReference type="EC" id="5.6.2.4"/>
    </reaction>
</comment>
<proteinExistence type="predicted"/>
<keyword evidence="9" id="KW-0234">DNA repair</keyword>
<dbReference type="InterPro" id="IPR011604">
    <property type="entry name" value="PDDEXK-like_dom_sf"/>
</dbReference>
<evidence type="ECO:0000256" key="1">
    <source>
        <dbReference type="ARBA" id="ARBA00022722"/>
    </source>
</evidence>
<dbReference type="InterPro" id="IPR000212">
    <property type="entry name" value="DNA_helicase_UvrD/REP"/>
</dbReference>
<feature type="domain" description="UvrD-like helicase C-terminal" evidence="17">
    <location>
        <begin position="417"/>
        <end position="718"/>
    </location>
</feature>
<sequence>MPAAVNTTPLLGPGGRAFTAEQSEAVRRRDGSLLLEANAGSGKTSVLVERFVRSVLEDDVRPARILAITFTERAAGELRARVRQRFVELGRRDAARETETAWVSTIHGFCTRVLRAHAIAAGLDPAFTVLDEAAARPLHDRAWEEALARLLDGEQGAAGLDLVAAYDADRLRTAITTAHDALRSAGHTRPSLPRPQGLGDPHVLRAPLQAACAAAAAELRLAGPGTTVGTARERLDRCAQLLAATPPGELAPQLSALTLTTNANALKTPACDEYRAALAAYACACRDARAAAALGLLDELLGDYADAYAEAKRARAALDFDDLELHARDLLAGAPTLRSSYAERFDRVMVDELQDSNPLQLALFRALDRDDLFLVGDEQQSIYGFRHADVDVFRRLRAQFAADGRVATLATNFRSHGAILDTINAAFAPRMGESFVALQEGRATQPATQPLVELLVTDQVGWEDVDLGAVAPGTKAWRQAEARLLAQRVRELVDSGMHRPEDVVVLLRALGDLPVYERALEDQGLLTLSVGGRGYWGRQVVRDLCAWLAALANPRDEAALYGVLASPLVGLSSDALAHVARAGGKGNAWRAIEQDAGGLRDALTGEDRERLDIFATRFGAERLLAPRLALDELLRRVVDATGYDLHVLSLAGGERRLANVHKLLRLAAAFERDRGRDVRGLADLATAELEAEARETDAPVELGDVKAVRLMSIHAAKGLEFPVVCVVDLGRQRPGDGDEDLLVAEGEVGLRLVGLDGSSEKALAYERLRDRARDRAAREEERVMYVAATRARERLVVSGGVTVDNWPQEGPKSPPLAWLGPALLGGDLRALPGDEEPLQDIEIGAGGAGWVRAALNRPATVGRVLRTESLAPAGASLPIATPPAPRPPEVEPRGRPDPVRTLSYSRLAAWKECGYRFYLQRVLELPDEQPIELAAATAPAFDPRMRGSLVHAVLEHDADPVQIVATRGIELGDEQRADVLRLAGAFADSPLAERIARARAVHREHPFTVALGDTLLTGIVDVLAHERGRAQLVVDYKTDAVDPDTDLAAYVEQRYAIQQRVYAHAALRGGAARVEVAYAFLERPREPVVARFDAGDADRLEDELLALAAGLLAGEYPVTATPHRELCETCPGRRALCSYGEEKTLRPRADLCDGPVP</sequence>
<dbReference type="GO" id="GO:0005829">
    <property type="term" value="C:cytosol"/>
    <property type="evidence" value="ECO:0007669"/>
    <property type="project" value="TreeGrafter"/>
</dbReference>
<evidence type="ECO:0000256" key="6">
    <source>
        <dbReference type="ARBA" id="ARBA00022839"/>
    </source>
</evidence>
<dbReference type="PROSITE" id="PS51217">
    <property type="entry name" value="UVRD_HELICASE_CTER"/>
    <property type="match status" value="1"/>
</dbReference>
<organism evidence="18">
    <name type="scientific">uncultured Solirubrobacteraceae bacterium</name>
    <dbReference type="NCBI Taxonomy" id="1162706"/>
    <lineage>
        <taxon>Bacteria</taxon>
        <taxon>Bacillati</taxon>
        <taxon>Actinomycetota</taxon>
        <taxon>Thermoleophilia</taxon>
        <taxon>Solirubrobacterales</taxon>
        <taxon>Solirubrobacteraceae</taxon>
        <taxon>environmental samples</taxon>
    </lineage>
</organism>
<dbReference type="PROSITE" id="PS51198">
    <property type="entry name" value="UVRD_HELICASE_ATP_BIND"/>
    <property type="match status" value="1"/>
</dbReference>
<keyword evidence="8" id="KW-0238">DNA-binding</keyword>
<dbReference type="GO" id="GO:0009338">
    <property type="term" value="C:exodeoxyribonuclease V complex"/>
    <property type="evidence" value="ECO:0007669"/>
    <property type="project" value="TreeGrafter"/>
</dbReference>
<dbReference type="GO" id="GO:0043138">
    <property type="term" value="F:3'-5' DNA helicase activity"/>
    <property type="evidence" value="ECO:0007669"/>
    <property type="project" value="UniProtKB-EC"/>
</dbReference>
<dbReference type="SUPFAM" id="SSF52980">
    <property type="entry name" value="Restriction endonuclease-like"/>
    <property type="match status" value="1"/>
</dbReference>
<evidence type="ECO:0000256" key="3">
    <source>
        <dbReference type="ARBA" id="ARBA00022763"/>
    </source>
</evidence>
<evidence type="ECO:0000259" key="17">
    <source>
        <dbReference type="PROSITE" id="PS51217"/>
    </source>
</evidence>
<evidence type="ECO:0000256" key="9">
    <source>
        <dbReference type="ARBA" id="ARBA00023204"/>
    </source>
</evidence>
<dbReference type="GO" id="GO:0000725">
    <property type="term" value="P:recombinational repair"/>
    <property type="evidence" value="ECO:0007669"/>
    <property type="project" value="TreeGrafter"/>
</dbReference>
<evidence type="ECO:0000256" key="12">
    <source>
        <dbReference type="ARBA" id="ARBA00034808"/>
    </source>
</evidence>
<evidence type="ECO:0000256" key="10">
    <source>
        <dbReference type="ARBA" id="ARBA00023235"/>
    </source>
</evidence>
<dbReference type="Gene3D" id="3.90.320.10">
    <property type="match status" value="1"/>
</dbReference>
<dbReference type="InterPro" id="IPR014017">
    <property type="entry name" value="DNA_helicase_UvrD-like_C"/>
</dbReference>
<keyword evidence="4 14" id="KW-0378">Hydrolase</keyword>
<evidence type="ECO:0000256" key="11">
    <source>
        <dbReference type="ARBA" id="ARBA00034617"/>
    </source>
</evidence>
<dbReference type="InterPro" id="IPR038726">
    <property type="entry name" value="PDDEXK_AddAB-type"/>
</dbReference>
<keyword evidence="10" id="KW-0413">Isomerase</keyword>
<dbReference type="InterPro" id="IPR011335">
    <property type="entry name" value="Restrct_endonuc-II-like"/>
</dbReference>
<comment type="catalytic activity">
    <reaction evidence="13">
        <text>ATP + H2O = ADP + phosphate + H(+)</text>
        <dbReference type="Rhea" id="RHEA:13065"/>
        <dbReference type="ChEBI" id="CHEBI:15377"/>
        <dbReference type="ChEBI" id="CHEBI:15378"/>
        <dbReference type="ChEBI" id="CHEBI:30616"/>
        <dbReference type="ChEBI" id="CHEBI:43474"/>
        <dbReference type="ChEBI" id="CHEBI:456216"/>
        <dbReference type="EC" id="5.6.2.4"/>
    </reaction>
</comment>
<evidence type="ECO:0000259" key="16">
    <source>
        <dbReference type="PROSITE" id="PS51198"/>
    </source>
</evidence>
<dbReference type="InterPro" id="IPR014016">
    <property type="entry name" value="UvrD-like_ATP-bd"/>
</dbReference>
<evidence type="ECO:0000256" key="8">
    <source>
        <dbReference type="ARBA" id="ARBA00023125"/>
    </source>
</evidence>
<dbReference type="CDD" id="cd17932">
    <property type="entry name" value="DEXQc_UvrD"/>
    <property type="match status" value="1"/>
</dbReference>
<feature type="region of interest" description="Disordered" evidence="15">
    <location>
        <begin position="874"/>
        <end position="898"/>
    </location>
</feature>